<dbReference type="OrthoDB" id="6624493at2759"/>
<dbReference type="Proteomes" id="UP000235965">
    <property type="component" value="Unassembled WGS sequence"/>
</dbReference>
<feature type="coiled-coil region" evidence="1">
    <location>
        <begin position="106"/>
        <end position="133"/>
    </location>
</feature>
<dbReference type="InParanoid" id="A0A2J7Q052"/>
<evidence type="ECO:0000256" key="1">
    <source>
        <dbReference type="SAM" id="Coils"/>
    </source>
</evidence>
<dbReference type="Pfam" id="PF12259">
    <property type="entry name" value="Baculo_F"/>
    <property type="match status" value="1"/>
</dbReference>
<name>A0A2J7Q052_9NEOP</name>
<keyword evidence="4" id="KW-1185">Reference proteome</keyword>
<feature type="signal peptide" evidence="2">
    <location>
        <begin position="1"/>
        <end position="24"/>
    </location>
</feature>
<protein>
    <submittedName>
        <fullName evidence="3">Uncharacterized protein</fullName>
    </submittedName>
</protein>
<feature type="chain" id="PRO_5014332233" evidence="2">
    <location>
        <begin position="25"/>
        <end position="181"/>
    </location>
</feature>
<gene>
    <name evidence="3" type="ORF">B7P43_G17911</name>
</gene>
<dbReference type="InterPro" id="IPR022048">
    <property type="entry name" value="Envelope_fusion-like"/>
</dbReference>
<sequence>MQYSKTWITAVWIVWSWGIRKTNASTEELRYSVDRYDELPGIYYENLGEVNLFNTEWKTVVYLKLLKDLIGSNPSHSRRRQEVFNFIGEISKVLFGTMDSDDAEYYNEQIRHIAQVNNALNAMQRNLDLLIESILNAQKGVLHLQIVSPSLIIESLKKSIPFFPEGTLAPFSLIKALPRTS</sequence>
<reference evidence="3 4" key="1">
    <citation type="submission" date="2017-12" db="EMBL/GenBank/DDBJ databases">
        <title>Hemimetabolous genomes reveal molecular basis of termite eusociality.</title>
        <authorList>
            <person name="Harrison M.C."/>
            <person name="Jongepier E."/>
            <person name="Robertson H.M."/>
            <person name="Arning N."/>
            <person name="Bitard-Feildel T."/>
            <person name="Chao H."/>
            <person name="Childers C.P."/>
            <person name="Dinh H."/>
            <person name="Doddapaneni H."/>
            <person name="Dugan S."/>
            <person name="Gowin J."/>
            <person name="Greiner C."/>
            <person name="Han Y."/>
            <person name="Hu H."/>
            <person name="Hughes D.S.T."/>
            <person name="Huylmans A.-K."/>
            <person name="Kemena C."/>
            <person name="Kremer L.P.M."/>
            <person name="Lee S.L."/>
            <person name="Lopez-Ezquerra A."/>
            <person name="Mallet L."/>
            <person name="Monroy-Kuhn J.M."/>
            <person name="Moser A."/>
            <person name="Murali S.C."/>
            <person name="Muzny D.M."/>
            <person name="Otani S."/>
            <person name="Piulachs M.-D."/>
            <person name="Poelchau M."/>
            <person name="Qu J."/>
            <person name="Schaub F."/>
            <person name="Wada-Katsumata A."/>
            <person name="Worley K.C."/>
            <person name="Xie Q."/>
            <person name="Ylla G."/>
            <person name="Poulsen M."/>
            <person name="Gibbs R.A."/>
            <person name="Schal C."/>
            <person name="Richards S."/>
            <person name="Belles X."/>
            <person name="Korb J."/>
            <person name="Bornberg-Bauer E."/>
        </authorList>
    </citation>
    <scope>NUCLEOTIDE SEQUENCE [LARGE SCALE GENOMIC DNA]</scope>
    <source>
        <tissue evidence="3">Whole body</tissue>
    </source>
</reference>
<proteinExistence type="predicted"/>
<comment type="caution">
    <text evidence="3">The sequence shown here is derived from an EMBL/GenBank/DDBJ whole genome shotgun (WGS) entry which is preliminary data.</text>
</comment>
<dbReference type="AlphaFoldDB" id="A0A2J7Q052"/>
<keyword evidence="2" id="KW-0732">Signal</keyword>
<accession>A0A2J7Q052</accession>
<organism evidence="3 4">
    <name type="scientific">Cryptotermes secundus</name>
    <dbReference type="NCBI Taxonomy" id="105785"/>
    <lineage>
        <taxon>Eukaryota</taxon>
        <taxon>Metazoa</taxon>
        <taxon>Ecdysozoa</taxon>
        <taxon>Arthropoda</taxon>
        <taxon>Hexapoda</taxon>
        <taxon>Insecta</taxon>
        <taxon>Pterygota</taxon>
        <taxon>Neoptera</taxon>
        <taxon>Polyneoptera</taxon>
        <taxon>Dictyoptera</taxon>
        <taxon>Blattodea</taxon>
        <taxon>Blattoidea</taxon>
        <taxon>Termitoidae</taxon>
        <taxon>Kalotermitidae</taxon>
        <taxon>Cryptotermitinae</taxon>
        <taxon>Cryptotermes</taxon>
    </lineage>
</organism>
<keyword evidence="1" id="KW-0175">Coiled coil</keyword>
<evidence type="ECO:0000256" key="2">
    <source>
        <dbReference type="SAM" id="SignalP"/>
    </source>
</evidence>
<dbReference type="EMBL" id="NEVH01020071">
    <property type="protein sequence ID" value="PNF21967.1"/>
    <property type="molecule type" value="Genomic_DNA"/>
</dbReference>
<evidence type="ECO:0000313" key="3">
    <source>
        <dbReference type="EMBL" id="PNF21967.1"/>
    </source>
</evidence>
<evidence type="ECO:0000313" key="4">
    <source>
        <dbReference type="Proteomes" id="UP000235965"/>
    </source>
</evidence>